<evidence type="ECO:0000313" key="3">
    <source>
        <dbReference type="Proteomes" id="UP000057158"/>
    </source>
</evidence>
<dbReference type="OrthoDB" id="5405356at2"/>
<evidence type="ECO:0000256" key="1">
    <source>
        <dbReference type="SAM" id="SignalP"/>
    </source>
</evidence>
<dbReference type="AlphaFoldDB" id="A0A0M4D0C6"/>
<proteinExistence type="predicted"/>
<gene>
    <name evidence="2" type="ORF">DSOUD_1165</name>
</gene>
<feature type="chain" id="PRO_5005791989" evidence="1">
    <location>
        <begin position="23"/>
        <end position="243"/>
    </location>
</feature>
<feature type="signal peptide" evidence="1">
    <location>
        <begin position="1"/>
        <end position="22"/>
    </location>
</feature>
<dbReference type="PATRIC" id="fig|1603606.3.peg.1273"/>
<dbReference type="STRING" id="1603606.DSOUD_1165"/>
<protein>
    <submittedName>
        <fullName evidence="2">Putative salt-induced outer membrane protein YdiY</fullName>
    </submittedName>
</protein>
<name>A0A0M4D0C6_9BACT</name>
<dbReference type="Pfam" id="PF04338">
    <property type="entry name" value="DUF481"/>
    <property type="match status" value="1"/>
</dbReference>
<keyword evidence="3" id="KW-1185">Reference proteome</keyword>
<accession>A0A0M4D0C6</accession>
<evidence type="ECO:0000313" key="2">
    <source>
        <dbReference type="EMBL" id="ALC15946.1"/>
    </source>
</evidence>
<sequence length="243" mass="27096">MKWMRTGLVLFLGFLLVGQAAAEEKKWSDEAELSYVSTGGNTKVTTLAAKNLFKIPFSERFSGSWKLQALYGKSDGVKNAEAYSTELRGDYAHTARLYSFATAGWLQDEFSGIDQRFVYGLGSGYKFLDGPKHFLIGEAGLTYTMDDYTDGTDSQYPGGRLFGQYDYKFSDANKFTQSVEFLPDFDDTQNWLLNSETALTAALNKTFSMKTSYLVKYDHEPVPGLTKTDTILSVALVANFQGM</sequence>
<reference evidence="2 3" key="1">
    <citation type="submission" date="2015-07" db="EMBL/GenBank/DDBJ databases">
        <title>Isolation and Genomic Characterization of a Novel Halophilic Metal-Reducing Deltaproteobacterium from the Deep Subsurface.</title>
        <authorList>
            <person name="Badalamenti J.P."/>
            <person name="Summers Z.M."/>
            <person name="Gralnick J.A."/>
            <person name="Bond D.R."/>
        </authorList>
    </citation>
    <scope>NUCLEOTIDE SEQUENCE [LARGE SCALE GENOMIC DNA]</scope>
    <source>
        <strain evidence="2 3">WTL</strain>
    </source>
</reference>
<dbReference type="RefSeq" id="WP_053550103.1">
    <property type="nucleotide sequence ID" value="NZ_CP010802.1"/>
</dbReference>
<keyword evidence="1" id="KW-0732">Signal</keyword>
<dbReference type="InterPro" id="IPR007433">
    <property type="entry name" value="DUF481"/>
</dbReference>
<dbReference type="Proteomes" id="UP000057158">
    <property type="component" value="Chromosome"/>
</dbReference>
<dbReference type="EMBL" id="CP010802">
    <property type="protein sequence ID" value="ALC15946.1"/>
    <property type="molecule type" value="Genomic_DNA"/>
</dbReference>
<dbReference type="KEGG" id="des:DSOUD_1165"/>
<organism evidence="2 3">
    <name type="scientific">Desulfuromonas soudanensis</name>
    <dbReference type="NCBI Taxonomy" id="1603606"/>
    <lineage>
        <taxon>Bacteria</taxon>
        <taxon>Pseudomonadati</taxon>
        <taxon>Thermodesulfobacteriota</taxon>
        <taxon>Desulfuromonadia</taxon>
        <taxon>Desulfuromonadales</taxon>
        <taxon>Desulfuromonadaceae</taxon>
        <taxon>Desulfuromonas</taxon>
    </lineage>
</organism>